<dbReference type="Pfam" id="PF07686">
    <property type="entry name" value="V-set"/>
    <property type="match status" value="2"/>
</dbReference>
<accession>A0A1S3RQN5</accession>
<dbReference type="PANTHER" id="PTHR19433:SF133">
    <property type="entry name" value="IMMUNE-TYPE RECEPTOR 5 PRECURSOR-RELATED"/>
    <property type="match status" value="1"/>
</dbReference>
<evidence type="ECO:0000256" key="8">
    <source>
        <dbReference type="SAM" id="MobiDB-lite"/>
    </source>
</evidence>
<evidence type="ECO:0000313" key="12">
    <source>
        <dbReference type="Proteomes" id="UP001652741"/>
    </source>
</evidence>
<keyword evidence="3 10" id="KW-0732">Signal</keyword>
<evidence type="ECO:0000313" key="13">
    <source>
        <dbReference type="RefSeq" id="XP_014054636.1"/>
    </source>
</evidence>
<dbReference type="AlphaFoldDB" id="A0A1S3RQN5"/>
<dbReference type="InterPro" id="IPR052051">
    <property type="entry name" value="TCR_complex_component"/>
</dbReference>
<dbReference type="STRING" id="8030.ENSSSAP00000005097"/>
<feature type="chain" id="PRO_5010277379" description="Ig-like domain-containing protein" evidence="10">
    <location>
        <begin position="20"/>
        <end position="353"/>
    </location>
</feature>
<dbReference type="InterPro" id="IPR007110">
    <property type="entry name" value="Ig-like_dom"/>
</dbReference>
<organism evidence="12 13">
    <name type="scientific">Salmo salar</name>
    <name type="common">Atlantic salmon</name>
    <dbReference type="NCBI Taxonomy" id="8030"/>
    <lineage>
        <taxon>Eukaryota</taxon>
        <taxon>Metazoa</taxon>
        <taxon>Chordata</taxon>
        <taxon>Craniata</taxon>
        <taxon>Vertebrata</taxon>
        <taxon>Euteleostomi</taxon>
        <taxon>Actinopterygii</taxon>
        <taxon>Neopterygii</taxon>
        <taxon>Teleostei</taxon>
        <taxon>Protacanthopterygii</taxon>
        <taxon>Salmoniformes</taxon>
        <taxon>Salmonidae</taxon>
        <taxon>Salmoninae</taxon>
        <taxon>Salmo</taxon>
    </lineage>
</organism>
<evidence type="ECO:0000256" key="10">
    <source>
        <dbReference type="SAM" id="SignalP"/>
    </source>
</evidence>
<reference evidence="13" key="1">
    <citation type="submission" date="2025-08" db="UniProtKB">
        <authorList>
            <consortium name="RefSeq"/>
        </authorList>
    </citation>
    <scope>IDENTIFICATION</scope>
</reference>
<dbReference type="Bgee" id="ENSSSAG00000002553">
    <property type="expression patterns" value="Expressed in ileum and 13 other cell types or tissues"/>
</dbReference>
<evidence type="ECO:0000256" key="3">
    <source>
        <dbReference type="ARBA" id="ARBA00022729"/>
    </source>
</evidence>
<feature type="signal peptide" evidence="10">
    <location>
        <begin position="1"/>
        <end position="19"/>
    </location>
</feature>
<dbReference type="GO" id="GO:0009617">
    <property type="term" value="P:response to bacterium"/>
    <property type="evidence" value="ECO:0007669"/>
    <property type="project" value="TreeGrafter"/>
</dbReference>
<feature type="transmembrane region" description="Helical" evidence="9">
    <location>
        <begin position="260"/>
        <end position="280"/>
    </location>
</feature>
<dbReference type="KEGG" id="sasa:106604497"/>
<evidence type="ECO:0000256" key="2">
    <source>
        <dbReference type="ARBA" id="ARBA00022475"/>
    </source>
</evidence>
<dbReference type="SMART" id="SM00406">
    <property type="entry name" value="IGv"/>
    <property type="match status" value="2"/>
</dbReference>
<dbReference type="SUPFAM" id="SSF48726">
    <property type="entry name" value="Immunoglobulin"/>
    <property type="match status" value="2"/>
</dbReference>
<dbReference type="GO" id="GO:0005886">
    <property type="term" value="C:plasma membrane"/>
    <property type="evidence" value="ECO:0007669"/>
    <property type="project" value="UniProtKB-SubCell"/>
</dbReference>
<keyword evidence="7" id="KW-0325">Glycoprotein</keyword>
<name>A0A1S3RQN5_SALSA</name>
<dbReference type="Proteomes" id="UP001652741">
    <property type="component" value="Chromosome ssa05"/>
</dbReference>
<dbReference type="SMART" id="SM00409">
    <property type="entry name" value="IG"/>
    <property type="match status" value="2"/>
</dbReference>
<protein>
    <recommendedName>
        <fullName evidence="11">Ig-like domain-containing protein</fullName>
    </recommendedName>
</protein>
<evidence type="ECO:0000256" key="4">
    <source>
        <dbReference type="ARBA" id="ARBA00022859"/>
    </source>
</evidence>
<keyword evidence="4" id="KW-0391">Immunity</keyword>
<sequence>MIRINLVWMLVSQIFLIHTEEVPLQIPLTAAQLGESVSLPCFFSETIDYFQWLYWFKQTAGQMPQVVATLEKRKSADFVLNGEFNDIRFTMEKVKVGYLLIINNISRSDEAAYFCGIGSLYEMKFRNGTFLAVKGVSQKRSDYQTVEQQPVSDPVHPGHSVTLQCTVLSETCTGEHSVYWFRAGSGESHPGVIYSPGNRSDECEKSPETPSPTQSCVYSLSKNNLSLSDAGTYYCAVATCGEILFGNGTNLNIERSLEHVVIGLGVTSVFCVFVIIILVFTRNTKPICEHYKVSVAQHIGHDNTTTERDQDKDGVMLNYAALHFSESKTKRGRKKRETPQESVYSDVRHSDWD</sequence>
<keyword evidence="6" id="KW-1015">Disulfide bond</keyword>
<dbReference type="InterPro" id="IPR013783">
    <property type="entry name" value="Ig-like_fold"/>
</dbReference>
<proteinExistence type="predicted"/>
<dbReference type="InterPro" id="IPR003599">
    <property type="entry name" value="Ig_sub"/>
</dbReference>
<dbReference type="PaxDb" id="8030-ENSSSAP00000005097"/>
<evidence type="ECO:0000259" key="11">
    <source>
        <dbReference type="PROSITE" id="PS50835"/>
    </source>
</evidence>
<evidence type="ECO:0000256" key="9">
    <source>
        <dbReference type="SAM" id="Phobius"/>
    </source>
</evidence>
<dbReference type="PROSITE" id="PS50835">
    <property type="entry name" value="IG_LIKE"/>
    <property type="match status" value="2"/>
</dbReference>
<feature type="domain" description="Ig-like" evidence="11">
    <location>
        <begin position="144"/>
        <end position="258"/>
    </location>
</feature>
<keyword evidence="9" id="KW-0812">Transmembrane</keyword>
<evidence type="ECO:0000256" key="5">
    <source>
        <dbReference type="ARBA" id="ARBA00023136"/>
    </source>
</evidence>
<keyword evidence="12" id="KW-1185">Reference proteome</keyword>
<dbReference type="InterPro" id="IPR036179">
    <property type="entry name" value="Ig-like_dom_sf"/>
</dbReference>
<evidence type="ECO:0000256" key="1">
    <source>
        <dbReference type="ARBA" id="ARBA00004236"/>
    </source>
</evidence>
<gene>
    <name evidence="13" type="primary">LOC106604497</name>
</gene>
<dbReference type="GeneID" id="106604497"/>
<feature type="region of interest" description="Disordered" evidence="8">
    <location>
        <begin position="327"/>
        <end position="353"/>
    </location>
</feature>
<evidence type="ECO:0000256" key="7">
    <source>
        <dbReference type="ARBA" id="ARBA00023180"/>
    </source>
</evidence>
<comment type="subcellular location">
    <subcellularLocation>
        <location evidence="1">Cell membrane</location>
    </subcellularLocation>
</comment>
<evidence type="ECO:0000256" key="6">
    <source>
        <dbReference type="ARBA" id="ARBA00023157"/>
    </source>
</evidence>
<dbReference type="PANTHER" id="PTHR19433">
    <property type="entry name" value="T-CELL RECEPTOR ALPHA CHAIN V REGION-RELATED"/>
    <property type="match status" value="1"/>
</dbReference>
<dbReference type="CDD" id="cd00099">
    <property type="entry name" value="IgV"/>
    <property type="match status" value="2"/>
</dbReference>
<keyword evidence="9" id="KW-1133">Transmembrane helix</keyword>
<dbReference type="OMA" id="LYEMKFR"/>
<dbReference type="GO" id="GO:0002376">
    <property type="term" value="P:immune system process"/>
    <property type="evidence" value="ECO:0007669"/>
    <property type="project" value="UniProtKB-KW"/>
</dbReference>
<dbReference type="Gene3D" id="2.60.40.10">
    <property type="entry name" value="Immunoglobulins"/>
    <property type="match status" value="2"/>
</dbReference>
<dbReference type="InterPro" id="IPR013106">
    <property type="entry name" value="Ig_V-set"/>
</dbReference>
<feature type="domain" description="Ig-like" evidence="11">
    <location>
        <begin position="23"/>
        <end position="115"/>
    </location>
</feature>
<keyword evidence="5 9" id="KW-0472">Membrane</keyword>
<keyword evidence="2" id="KW-1003">Cell membrane</keyword>
<dbReference type="OrthoDB" id="8947657at2759"/>
<dbReference type="RefSeq" id="XP_014054636.1">
    <property type="nucleotide sequence ID" value="XM_014199161.2"/>
</dbReference>